<protein>
    <submittedName>
        <fullName evidence="1">Uncharacterized protein</fullName>
    </submittedName>
</protein>
<comment type="caution">
    <text evidence="1">The sequence shown here is derived from an EMBL/GenBank/DDBJ whole genome shotgun (WGS) entry which is preliminary data.</text>
</comment>
<name>A0AAV9DGW4_ACOCL</name>
<organism evidence="1 2">
    <name type="scientific">Acorus calamus</name>
    <name type="common">Sweet flag</name>
    <dbReference type="NCBI Taxonomy" id="4465"/>
    <lineage>
        <taxon>Eukaryota</taxon>
        <taxon>Viridiplantae</taxon>
        <taxon>Streptophyta</taxon>
        <taxon>Embryophyta</taxon>
        <taxon>Tracheophyta</taxon>
        <taxon>Spermatophyta</taxon>
        <taxon>Magnoliopsida</taxon>
        <taxon>Liliopsida</taxon>
        <taxon>Acoraceae</taxon>
        <taxon>Acorus</taxon>
    </lineage>
</organism>
<dbReference type="Proteomes" id="UP001180020">
    <property type="component" value="Unassembled WGS sequence"/>
</dbReference>
<sequence>MESKSMKCTVVESKKAGHALMDMVYTIEYLFFWHVLEMASLEELIHDFFESRPPLPPTTTSPPSPHPSLQQLEGIFEIATDGEMEVLERVLKYSREMRSETTSISSGGTTWFSRAPGFISKIYGRWRGVELSDHSEHTSHRGVRIIGGAIGRGGRSLFYPSPRLSTLGV</sequence>
<dbReference type="EMBL" id="JAUJYO010000013">
    <property type="protein sequence ID" value="KAK1300373.1"/>
    <property type="molecule type" value="Genomic_DNA"/>
</dbReference>
<reference evidence="1" key="2">
    <citation type="submission" date="2023-06" db="EMBL/GenBank/DDBJ databases">
        <authorList>
            <person name="Ma L."/>
            <person name="Liu K.-W."/>
            <person name="Li Z."/>
            <person name="Hsiao Y.-Y."/>
            <person name="Qi Y."/>
            <person name="Fu T."/>
            <person name="Tang G."/>
            <person name="Zhang D."/>
            <person name="Sun W.-H."/>
            <person name="Liu D.-K."/>
            <person name="Li Y."/>
            <person name="Chen G.-Z."/>
            <person name="Liu X.-D."/>
            <person name="Liao X.-Y."/>
            <person name="Jiang Y.-T."/>
            <person name="Yu X."/>
            <person name="Hao Y."/>
            <person name="Huang J."/>
            <person name="Zhao X.-W."/>
            <person name="Ke S."/>
            <person name="Chen Y.-Y."/>
            <person name="Wu W.-L."/>
            <person name="Hsu J.-L."/>
            <person name="Lin Y.-F."/>
            <person name="Huang M.-D."/>
            <person name="Li C.-Y."/>
            <person name="Huang L."/>
            <person name="Wang Z.-W."/>
            <person name="Zhao X."/>
            <person name="Zhong W.-Y."/>
            <person name="Peng D.-H."/>
            <person name="Ahmad S."/>
            <person name="Lan S."/>
            <person name="Zhang J.-S."/>
            <person name="Tsai W.-C."/>
            <person name="Van De Peer Y."/>
            <person name="Liu Z.-J."/>
        </authorList>
    </citation>
    <scope>NUCLEOTIDE SEQUENCE</scope>
    <source>
        <strain evidence="1">CP</strain>
        <tissue evidence="1">Leaves</tissue>
    </source>
</reference>
<reference evidence="1" key="1">
    <citation type="journal article" date="2023" name="Nat. Commun.">
        <title>Diploid and tetraploid genomes of Acorus and the evolution of monocots.</title>
        <authorList>
            <person name="Ma L."/>
            <person name="Liu K.W."/>
            <person name="Li Z."/>
            <person name="Hsiao Y.Y."/>
            <person name="Qi Y."/>
            <person name="Fu T."/>
            <person name="Tang G.D."/>
            <person name="Zhang D."/>
            <person name="Sun W.H."/>
            <person name="Liu D.K."/>
            <person name="Li Y."/>
            <person name="Chen G.Z."/>
            <person name="Liu X.D."/>
            <person name="Liao X.Y."/>
            <person name="Jiang Y.T."/>
            <person name="Yu X."/>
            <person name="Hao Y."/>
            <person name="Huang J."/>
            <person name="Zhao X.W."/>
            <person name="Ke S."/>
            <person name="Chen Y.Y."/>
            <person name="Wu W.L."/>
            <person name="Hsu J.L."/>
            <person name="Lin Y.F."/>
            <person name="Huang M.D."/>
            <person name="Li C.Y."/>
            <person name="Huang L."/>
            <person name="Wang Z.W."/>
            <person name="Zhao X."/>
            <person name="Zhong W.Y."/>
            <person name="Peng D.H."/>
            <person name="Ahmad S."/>
            <person name="Lan S."/>
            <person name="Zhang J.S."/>
            <person name="Tsai W.C."/>
            <person name="Van de Peer Y."/>
            <person name="Liu Z.J."/>
        </authorList>
    </citation>
    <scope>NUCLEOTIDE SEQUENCE</scope>
    <source>
        <strain evidence="1">CP</strain>
    </source>
</reference>
<keyword evidence="2" id="KW-1185">Reference proteome</keyword>
<accession>A0AAV9DGW4</accession>
<proteinExistence type="predicted"/>
<dbReference type="AlphaFoldDB" id="A0AAV9DGW4"/>
<evidence type="ECO:0000313" key="1">
    <source>
        <dbReference type="EMBL" id="KAK1300373.1"/>
    </source>
</evidence>
<evidence type="ECO:0000313" key="2">
    <source>
        <dbReference type="Proteomes" id="UP001180020"/>
    </source>
</evidence>
<gene>
    <name evidence="1" type="ORF">QJS10_CPB13g00840</name>
</gene>